<evidence type="ECO:0000313" key="16">
    <source>
        <dbReference type="Proteomes" id="UP001175271"/>
    </source>
</evidence>
<evidence type="ECO:0000256" key="7">
    <source>
        <dbReference type="ARBA" id="ARBA00022729"/>
    </source>
</evidence>
<keyword evidence="4" id="KW-0813">Transport</keyword>
<keyword evidence="6 14" id="KW-0812">Transmembrane</keyword>
<evidence type="ECO:0000256" key="2">
    <source>
        <dbReference type="ARBA" id="ARBA00006833"/>
    </source>
</evidence>
<comment type="caution">
    <text evidence="15">The sequence shown here is derived from an EMBL/GenBank/DDBJ whole genome shotgun (WGS) entry which is preliminary data.</text>
</comment>
<sequence>MKDRSCDRLDYDQQTSFYSFSENKVIHLIALFALLSVATCISYSKVLLSEVQVIKRIQPLEDEIPVRKSNVSELAATVGISYSKVLLSEVQVIKRIQPLEEDIPVRKSSVSDVADACDRFPPRSVQCYKRGSDGIDVQWECKADIPKKYRFGQISVSCEGFDHPGDPYVLHGSCGLEYNLEYNDDYKSSDFSDSVLFCIVLMLFAFYVLCVFMCGPVNSVELSNLRPNVAQKLSCYAQALFIMR</sequence>
<evidence type="ECO:0000256" key="5">
    <source>
        <dbReference type="ARBA" id="ARBA00022568"/>
    </source>
</evidence>
<organism evidence="15 16">
    <name type="scientific">Steinernema hermaphroditum</name>
    <dbReference type="NCBI Taxonomy" id="289476"/>
    <lineage>
        <taxon>Eukaryota</taxon>
        <taxon>Metazoa</taxon>
        <taxon>Ecdysozoa</taxon>
        <taxon>Nematoda</taxon>
        <taxon>Chromadorea</taxon>
        <taxon>Rhabditida</taxon>
        <taxon>Tylenchina</taxon>
        <taxon>Panagrolaimomorpha</taxon>
        <taxon>Strongyloidoidea</taxon>
        <taxon>Steinernematidae</taxon>
        <taxon>Steinernema</taxon>
    </lineage>
</organism>
<evidence type="ECO:0000256" key="13">
    <source>
        <dbReference type="ARBA" id="ARBA00031116"/>
    </source>
</evidence>
<dbReference type="PANTHER" id="PTHR15929">
    <property type="entry name" value="STORE-OPERATED CALCIUM ENTRY-ASSOCIATED REGULATORY FACTOR"/>
    <property type="match status" value="1"/>
</dbReference>
<keyword evidence="8" id="KW-0256">Endoplasmic reticulum</keyword>
<evidence type="ECO:0000256" key="10">
    <source>
        <dbReference type="ARBA" id="ARBA00022989"/>
    </source>
</evidence>
<dbReference type="EMBL" id="JAUCMV010000005">
    <property type="protein sequence ID" value="KAK0394063.1"/>
    <property type="molecule type" value="Genomic_DNA"/>
</dbReference>
<name>A0AA39GWI4_9BILA</name>
<evidence type="ECO:0000256" key="12">
    <source>
        <dbReference type="ARBA" id="ARBA00023136"/>
    </source>
</evidence>
<accession>A0AA39GWI4</accession>
<keyword evidence="7" id="KW-0732">Signal</keyword>
<dbReference type="Proteomes" id="UP001175271">
    <property type="component" value="Unassembled WGS sequence"/>
</dbReference>
<evidence type="ECO:0000256" key="6">
    <source>
        <dbReference type="ARBA" id="ARBA00022692"/>
    </source>
</evidence>
<evidence type="ECO:0000256" key="8">
    <source>
        <dbReference type="ARBA" id="ARBA00022824"/>
    </source>
</evidence>
<keyword evidence="12 14" id="KW-0472">Membrane</keyword>
<evidence type="ECO:0000256" key="3">
    <source>
        <dbReference type="ARBA" id="ARBA00016584"/>
    </source>
</evidence>
<evidence type="ECO:0000256" key="9">
    <source>
        <dbReference type="ARBA" id="ARBA00022837"/>
    </source>
</evidence>
<keyword evidence="9" id="KW-0106">Calcium</keyword>
<dbReference type="GO" id="GO:0006816">
    <property type="term" value="P:calcium ion transport"/>
    <property type="evidence" value="ECO:0007669"/>
    <property type="project" value="UniProtKB-KW"/>
</dbReference>
<dbReference type="AlphaFoldDB" id="A0AA39GWI4"/>
<reference evidence="15" key="1">
    <citation type="submission" date="2023-06" db="EMBL/GenBank/DDBJ databases">
        <title>Genomic analysis of the entomopathogenic nematode Steinernema hermaphroditum.</title>
        <authorList>
            <person name="Schwarz E.M."/>
            <person name="Heppert J.K."/>
            <person name="Baniya A."/>
            <person name="Schwartz H.T."/>
            <person name="Tan C.-H."/>
            <person name="Antoshechkin I."/>
            <person name="Sternberg P.W."/>
            <person name="Goodrich-Blair H."/>
            <person name="Dillman A.R."/>
        </authorList>
    </citation>
    <scope>NUCLEOTIDE SEQUENCE</scope>
    <source>
        <strain evidence="15">PS9179</strain>
        <tissue evidence="15">Whole animal</tissue>
    </source>
</reference>
<evidence type="ECO:0000256" key="11">
    <source>
        <dbReference type="ARBA" id="ARBA00023065"/>
    </source>
</evidence>
<proteinExistence type="inferred from homology"/>
<keyword evidence="11" id="KW-0406">Ion transport</keyword>
<gene>
    <name evidence="15" type="ORF">QR680_000553</name>
</gene>
<evidence type="ECO:0000256" key="1">
    <source>
        <dbReference type="ARBA" id="ARBA00004115"/>
    </source>
</evidence>
<keyword evidence="16" id="KW-1185">Reference proteome</keyword>
<keyword evidence="10 14" id="KW-1133">Transmembrane helix</keyword>
<dbReference type="GO" id="GO:2001256">
    <property type="term" value="P:regulation of store-operated calcium entry"/>
    <property type="evidence" value="ECO:0007669"/>
    <property type="project" value="InterPro"/>
</dbReference>
<protein>
    <recommendedName>
        <fullName evidence="3">Store-operated calcium entry-associated regulatory factor</fullName>
    </recommendedName>
    <alternativeName>
        <fullName evidence="13">Transmembrane protein 66</fullName>
    </alternativeName>
</protein>
<evidence type="ECO:0000313" key="15">
    <source>
        <dbReference type="EMBL" id="KAK0394063.1"/>
    </source>
</evidence>
<evidence type="ECO:0000256" key="4">
    <source>
        <dbReference type="ARBA" id="ARBA00022448"/>
    </source>
</evidence>
<evidence type="ECO:0000256" key="14">
    <source>
        <dbReference type="SAM" id="Phobius"/>
    </source>
</evidence>
<feature type="transmembrane region" description="Helical" evidence="14">
    <location>
        <begin position="195"/>
        <end position="218"/>
    </location>
</feature>
<comment type="subcellular location">
    <subcellularLocation>
        <location evidence="1">Endoplasmic reticulum membrane</location>
        <topology evidence="1">Single-pass type I membrane protein</topology>
    </subcellularLocation>
</comment>
<dbReference type="InterPro" id="IPR009567">
    <property type="entry name" value="SARAF"/>
</dbReference>
<dbReference type="Pfam" id="PF06682">
    <property type="entry name" value="SARAF"/>
    <property type="match status" value="1"/>
</dbReference>
<dbReference type="GO" id="GO:0005789">
    <property type="term" value="C:endoplasmic reticulum membrane"/>
    <property type="evidence" value="ECO:0007669"/>
    <property type="project" value="UniProtKB-SubCell"/>
</dbReference>
<dbReference type="PANTHER" id="PTHR15929:SF0">
    <property type="entry name" value="STORE-OPERATED CALCIUM ENTRY-ASSOCIATED REGULATORY FACTOR"/>
    <property type="match status" value="1"/>
</dbReference>
<keyword evidence="5" id="KW-0109">Calcium transport</keyword>
<comment type="similarity">
    <text evidence="2">Belongs to the SARAF family.</text>
</comment>
<feature type="transmembrane region" description="Helical" evidence="14">
    <location>
        <begin position="25"/>
        <end position="48"/>
    </location>
</feature>